<comment type="subcellular location">
    <subcellularLocation>
        <location evidence="2">Cell membrane</location>
    </subcellularLocation>
</comment>
<dbReference type="Pfam" id="PF02518">
    <property type="entry name" value="HATPase_c"/>
    <property type="match status" value="1"/>
</dbReference>
<dbReference type="PANTHER" id="PTHR45436">
    <property type="entry name" value="SENSOR HISTIDINE KINASE YKOH"/>
    <property type="match status" value="1"/>
</dbReference>
<accession>A0A1I3PBH9</accession>
<dbReference type="Proteomes" id="UP000198649">
    <property type="component" value="Unassembled WGS sequence"/>
</dbReference>
<dbReference type="CDD" id="cd00082">
    <property type="entry name" value="HisKA"/>
    <property type="match status" value="1"/>
</dbReference>
<dbReference type="Gene3D" id="6.10.340.10">
    <property type="match status" value="1"/>
</dbReference>
<keyword evidence="7 14" id="KW-0418">Kinase</keyword>
<evidence type="ECO:0000256" key="9">
    <source>
        <dbReference type="ARBA" id="ARBA00023012"/>
    </source>
</evidence>
<dbReference type="InterPro" id="IPR004358">
    <property type="entry name" value="Sig_transdc_His_kin-like_C"/>
</dbReference>
<dbReference type="Pfam" id="PF00512">
    <property type="entry name" value="HisKA"/>
    <property type="match status" value="1"/>
</dbReference>
<gene>
    <name evidence="14" type="ORF">SAMN05216561_12029</name>
</gene>
<dbReference type="SUPFAM" id="SSF47384">
    <property type="entry name" value="Homodimeric domain of signal transducing histidine kinase"/>
    <property type="match status" value="1"/>
</dbReference>
<evidence type="ECO:0000256" key="6">
    <source>
        <dbReference type="ARBA" id="ARBA00022692"/>
    </source>
</evidence>
<evidence type="ECO:0000256" key="8">
    <source>
        <dbReference type="ARBA" id="ARBA00022989"/>
    </source>
</evidence>
<dbReference type="InterPro" id="IPR050428">
    <property type="entry name" value="TCS_sensor_his_kinase"/>
</dbReference>
<evidence type="ECO:0000256" key="10">
    <source>
        <dbReference type="ARBA" id="ARBA00023136"/>
    </source>
</evidence>
<dbReference type="PRINTS" id="PR00344">
    <property type="entry name" value="BCTRLSENSOR"/>
</dbReference>
<dbReference type="EMBL" id="FOQG01000020">
    <property type="protein sequence ID" value="SFJ18779.1"/>
    <property type="molecule type" value="Genomic_DNA"/>
</dbReference>
<dbReference type="PROSITE" id="PS50109">
    <property type="entry name" value="HIS_KIN"/>
    <property type="match status" value="1"/>
</dbReference>
<name>A0A1I3PBH9_9ACTN</name>
<dbReference type="SUPFAM" id="SSF158472">
    <property type="entry name" value="HAMP domain-like"/>
    <property type="match status" value="1"/>
</dbReference>
<keyword evidence="10 11" id="KW-0472">Membrane</keyword>
<keyword evidence="6 11" id="KW-0812">Transmembrane</keyword>
<dbReference type="CDD" id="cd06225">
    <property type="entry name" value="HAMP"/>
    <property type="match status" value="1"/>
</dbReference>
<dbReference type="InterPro" id="IPR005467">
    <property type="entry name" value="His_kinase_dom"/>
</dbReference>
<dbReference type="SMART" id="SM00388">
    <property type="entry name" value="HisKA"/>
    <property type="match status" value="1"/>
</dbReference>
<dbReference type="SUPFAM" id="SSF55874">
    <property type="entry name" value="ATPase domain of HSP90 chaperone/DNA topoisomerase II/histidine kinase"/>
    <property type="match status" value="1"/>
</dbReference>
<evidence type="ECO:0000256" key="2">
    <source>
        <dbReference type="ARBA" id="ARBA00004236"/>
    </source>
</evidence>
<evidence type="ECO:0000256" key="11">
    <source>
        <dbReference type="SAM" id="Phobius"/>
    </source>
</evidence>
<dbReference type="GO" id="GO:0005886">
    <property type="term" value="C:plasma membrane"/>
    <property type="evidence" value="ECO:0007669"/>
    <property type="project" value="UniProtKB-SubCell"/>
</dbReference>
<keyword evidence="4" id="KW-0597">Phosphoprotein</keyword>
<dbReference type="InterPro" id="IPR003660">
    <property type="entry name" value="HAMP_dom"/>
</dbReference>
<evidence type="ECO:0000313" key="14">
    <source>
        <dbReference type="EMBL" id="SFJ18779.1"/>
    </source>
</evidence>
<organism evidence="14 15">
    <name type="scientific">Nocardioides psychrotolerans</name>
    <dbReference type="NCBI Taxonomy" id="1005945"/>
    <lineage>
        <taxon>Bacteria</taxon>
        <taxon>Bacillati</taxon>
        <taxon>Actinomycetota</taxon>
        <taxon>Actinomycetes</taxon>
        <taxon>Propionibacteriales</taxon>
        <taxon>Nocardioidaceae</taxon>
        <taxon>Nocardioides</taxon>
    </lineage>
</organism>
<dbReference type="STRING" id="1005945.SAMN05216561_12029"/>
<evidence type="ECO:0000313" key="15">
    <source>
        <dbReference type="Proteomes" id="UP000198649"/>
    </source>
</evidence>
<dbReference type="PANTHER" id="PTHR45436:SF5">
    <property type="entry name" value="SENSOR HISTIDINE KINASE TRCS"/>
    <property type="match status" value="1"/>
</dbReference>
<keyword evidence="5" id="KW-0808">Transferase</keyword>
<evidence type="ECO:0000259" key="13">
    <source>
        <dbReference type="PROSITE" id="PS50885"/>
    </source>
</evidence>
<dbReference type="GO" id="GO:0000155">
    <property type="term" value="F:phosphorelay sensor kinase activity"/>
    <property type="evidence" value="ECO:0007669"/>
    <property type="project" value="InterPro"/>
</dbReference>
<evidence type="ECO:0000256" key="1">
    <source>
        <dbReference type="ARBA" id="ARBA00000085"/>
    </source>
</evidence>
<feature type="transmembrane region" description="Helical" evidence="11">
    <location>
        <begin position="12"/>
        <end position="33"/>
    </location>
</feature>
<evidence type="ECO:0000259" key="12">
    <source>
        <dbReference type="PROSITE" id="PS50109"/>
    </source>
</evidence>
<keyword evidence="15" id="KW-1185">Reference proteome</keyword>
<dbReference type="Gene3D" id="3.30.565.10">
    <property type="entry name" value="Histidine kinase-like ATPase, C-terminal domain"/>
    <property type="match status" value="1"/>
</dbReference>
<feature type="transmembrane region" description="Helical" evidence="11">
    <location>
        <begin position="167"/>
        <end position="190"/>
    </location>
</feature>
<dbReference type="RefSeq" id="WP_091116694.1">
    <property type="nucleotide sequence ID" value="NZ_BKAF01000025.1"/>
</dbReference>
<evidence type="ECO:0000256" key="5">
    <source>
        <dbReference type="ARBA" id="ARBA00022679"/>
    </source>
</evidence>
<dbReference type="SMART" id="SM00387">
    <property type="entry name" value="HATPase_c"/>
    <property type="match status" value="1"/>
</dbReference>
<dbReference type="InterPro" id="IPR003594">
    <property type="entry name" value="HATPase_dom"/>
</dbReference>
<dbReference type="Gene3D" id="1.10.287.130">
    <property type="match status" value="1"/>
</dbReference>
<proteinExistence type="predicted"/>
<evidence type="ECO:0000256" key="4">
    <source>
        <dbReference type="ARBA" id="ARBA00022553"/>
    </source>
</evidence>
<protein>
    <recommendedName>
        <fullName evidence="3">histidine kinase</fullName>
        <ecNumber evidence="3">2.7.13.3</ecNumber>
    </recommendedName>
</protein>
<dbReference type="PROSITE" id="PS50885">
    <property type="entry name" value="HAMP"/>
    <property type="match status" value="1"/>
</dbReference>
<comment type="catalytic activity">
    <reaction evidence="1">
        <text>ATP + protein L-histidine = ADP + protein N-phospho-L-histidine.</text>
        <dbReference type="EC" id="2.7.13.3"/>
    </reaction>
</comment>
<dbReference type="AlphaFoldDB" id="A0A1I3PBH9"/>
<feature type="domain" description="HAMP" evidence="13">
    <location>
        <begin position="187"/>
        <end position="239"/>
    </location>
</feature>
<dbReference type="Pfam" id="PF00672">
    <property type="entry name" value="HAMP"/>
    <property type="match status" value="1"/>
</dbReference>
<dbReference type="OrthoDB" id="9786919at2"/>
<keyword evidence="8 11" id="KW-1133">Transmembrane helix</keyword>
<keyword evidence="9" id="KW-0902">Two-component regulatory system</keyword>
<dbReference type="InterPro" id="IPR003661">
    <property type="entry name" value="HisK_dim/P_dom"/>
</dbReference>
<feature type="domain" description="Histidine kinase" evidence="12">
    <location>
        <begin position="247"/>
        <end position="447"/>
    </location>
</feature>
<sequence length="447" mass="47376">MPSPSWSLRARVAVAFLVTTALAMLALGLFVQWRVQDTLEEGLRDQLETEMDRLLAVPPAERTRAVAGLAGEIHGQLLSGDGSVVATSPSIRGRMVDPAGARAGYAEAHVLVLDDLEVGSDDGAAADLNTEDELSIVLVQEVGDQVLAVSIGREDADDAVRAVRAQLALSGPVALLLAGGLGYLVAGFGLRPIERMRAHAATISSRNAGERLPVPPTTELRRLALTLNAMLDRLDDGLARERRFAADASHELRTPLALLLTEVELALAAPRSQQELLDALRSAEHEVRRLITLSEDLLALAGADAGHLQVHAEVVDLAELAADVVRRFGPIAAAANRSVSMTGDEVVLVNGGPDHLRRIVSNLVDNALRHGAGDVEVHVSGGPDAVAEVSDSGAGFHEERPFERFAASHGSVGLGLPIVDEIVRAHGGEIAILREHERTVVRVTLPR</sequence>
<dbReference type="EC" id="2.7.13.3" evidence="3"/>
<dbReference type="InterPro" id="IPR036097">
    <property type="entry name" value="HisK_dim/P_sf"/>
</dbReference>
<evidence type="ECO:0000256" key="7">
    <source>
        <dbReference type="ARBA" id="ARBA00022777"/>
    </source>
</evidence>
<dbReference type="CDD" id="cd00075">
    <property type="entry name" value="HATPase"/>
    <property type="match status" value="1"/>
</dbReference>
<evidence type="ECO:0000256" key="3">
    <source>
        <dbReference type="ARBA" id="ARBA00012438"/>
    </source>
</evidence>
<dbReference type="InterPro" id="IPR036890">
    <property type="entry name" value="HATPase_C_sf"/>
</dbReference>
<reference evidence="14 15" key="1">
    <citation type="submission" date="2016-10" db="EMBL/GenBank/DDBJ databases">
        <authorList>
            <person name="de Groot N.N."/>
        </authorList>
    </citation>
    <scope>NUCLEOTIDE SEQUENCE [LARGE SCALE GENOMIC DNA]</scope>
    <source>
        <strain evidence="14 15">CGMCC 1.11156</strain>
    </source>
</reference>
<dbReference type="SMART" id="SM00304">
    <property type="entry name" value="HAMP"/>
    <property type="match status" value="1"/>
</dbReference>